<feature type="transmembrane region" description="Helical" evidence="1">
    <location>
        <begin position="50"/>
        <end position="74"/>
    </location>
</feature>
<accession>A0ABD1YVM6</accession>
<dbReference type="Proteomes" id="UP001605036">
    <property type="component" value="Unassembled WGS sequence"/>
</dbReference>
<evidence type="ECO:0000313" key="3">
    <source>
        <dbReference type="Proteomes" id="UP001605036"/>
    </source>
</evidence>
<organism evidence="2 3">
    <name type="scientific">Riccia fluitans</name>
    <dbReference type="NCBI Taxonomy" id="41844"/>
    <lineage>
        <taxon>Eukaryota</taxon>
        <taxon>Viridiplantae</taxon>
        <taxon>Streptophyta</taxon>
        <taxon>Embryophyta</taxon>
        <taxon>Marchantiophyta</taxon>
        <taxon>Marchantiopsida</taxon>
        <taxon>Marchantiidae</taxon>
        <taxon>Marchantiales</taxon>
        <taxon>Ricciaceae</taxon>
        <taxon>Riccia</taxon>
    </lineage>
</organism>
<reference evidence="2 3" key="1">
    <citation type="submission" date="2024-09" db="EMBL/GenBank/DDBJ databases">
        <title>Chromosome-scale assembly of Riccia fluitans.</title>
        <authorList>
            <person name="Paukszto L."/>
            <person name="Sawicki J."/>
            <person name="Karawczyk K."/>
            <person name="Piernik-Szablinska J."/>
            <person name="Szczecinska M."/>
            <person name="Mazdziarz M."/>
        </authorList>
    </citation>
    <scope>NUCLEOTIDE SEQUENCE [LARGE SCALE GENOMIC DNA]</scope>
    <source>
        <strain evidence="2">Rf_01</strain>
        <tissue evidence="2">Aerial parts of the thallus</tissue>
    </source>
</reference>
<name>A0ABD1YVM6_9MARC</name>
<sequence>MGLSDSLLKTLRSTMQTIVCMLQSSNAIISKLLPLYCKDWRSSMGMDGSIVMYILAMYLCISRFGIGMTSNFIIEDMIIPKTMELGSPANWCLLALVTWDTPRLSRMLYEGYVATILKKRTHAIG</sequence>
<comment type="caution">
    <text evidence="2">The sequence shown here is derived from an EMBL/GenBank/DDBJ whole genome shotgun (WGS) entry which is preliminary data.</text>
</comment>
<keyword evidence="3" id="KW-1185">Reference proteome</keyword>
<evidence type="ECO:0000313" key="2">
    <source>
        <dbReference type="EMBL" id="KAL2634611.1"/>
    </source>
</evidence>
<proteinExistence type="predicted"/>
<gene>
    <name evidence="2" type="ORF">R1flu_006090</name>
</gene>
<evidence type="ECO:0000256" key="1">
    <source>
        <dbReference type="SAM" id="Phobius"/>
    </source>
</evidence>
<keyword evidence="1" id="KW-0812">Transmembrane</keyword>
<keyword evidence="1" id="KW-0472">Membrane</keyword>
<protein>
    <submittedName>
        <fullName evidence="2">Uncharacterized protein</fullName>
    </submittedName>
</protein>
<dbReference type="EMBL" id="JBHFFA010000003">
    <property type="protein sequence ID" value="KAL2634611.1"/>
    <property type="molecule type" value="Genomic_DNA"/>
</dbReference>
<dbReference type="AlphaFoldDB" id="A0ABD1YVM6"/>
<keyword evidence="1" id="KW-1133">Transmembrane helix</keyword>